<dbReference type="EMBL" id="GBRH01182151">
    <property type="protein sequence ID" value="JAE15745.1"/>
    <property type="molecule type" value="Transcribed_RNA"/>
</dbReference>
<sequence length="61" mass="6898">MDGESPLPTYSFTVHTTLLKPLWPPWSAFLPSLAYRWYTFPSSMKRALATLLATRPTSAPK</sequence>
<reference evidence="1" key="2">
    <citation type="journal article" date="2015" name="Data Brief">
        <title>Shoot transcriptome of the giant reed, Arundo donax.</title>
        <authorList>
            <person name="Barrero R.A."/>
            <person name="Guerrero F.D."/>
            <person name="Moolhuijzen P."/>
            <person name="Goolsby J.A."/>
            <person name="Tidwell J."/>
            <person name="Bellgard S.E."/>
            <person name="Bellgard M.I."/>
        </authorList>
    </citation>
    <scope>NUCLEOTIDE SEQUENCE</scope>
    <source>
        <tissue evidence="1">Shoot tissue taken approximately 20 cm above the soil surface</tissue>
    </source>
</reference>
<accession>A0A0A9FS95</accession>
<organism evidence="1">
    <name type="scientific">Arundo donax</name>
    <name type="common">Giant reed</name>
    <name type="synonym">Donax arundinaceus</name>
    <dbReference type="NCBI Taxonomy" id="35708"/>
    <lineage>
        <taxon>Eukaryota</taxon>
        <taxon>Viridiplantae</taxon>
        <taxon>Streptophyta</taxon>
        <taxon>Embryophyta</taxon>
        <taxon>Tracheophyta</taxon>
        <taxon>Spermatophyta</taxon>
        <taxon>Magnoliopsida</taxon>
        <taxon>Liliopsida</taxon>
        <taxon>Poales</taxon>
        <taxon>Poaceae</taxon>
        <taxon>PACMAD clade</taxon>
        <taxon>Arundinoideae</taxon>
        <taxon>Arundineae</taxon>
        <taxon>Arundo</taxon>
    </lineage>
</organism>
<proteinExistence type="predicted"/>
<dbReference type="AlphaFoldDB" id="A0A0A9FS95"/>
<reference evidence="1" key="1">
    <citation type="submission" date="2014-09" db="EMBL/GenBank/DDBJ databases">
        <authorList>
            <person name="Magalhaes I.L.F."/>
            <person name="Oliveira U."/>
            <person name="Santos F.R."/>
            <person name="Vidigal T.H.D.A."/>
            <person name="Brescovit A.D."/>
            <person name="Santos A.J."/>
        </authorList>
    </citation>
    <scope>NUCLEOTIDE SEQUENCE</scope>
    <source>
        <tissue evidence="1">Shoot tissue taken approximately 20 cm above the soil surface</tissue>
    </source>
</reference>
<name>A0A0A9FS95_ARUDO</name>
<evidence type="ECO:0000313" key="1">
    <source>
        <dbReference type="EMBL" id="JAE15745.1"/>
    </source>
</evidence>
<protein>
    <submittedName>
        <fullName evidence="1">Uncharacterized protein</fullName>
    </submittedName>
</protein>